<keyword evidence="1" id="KW-0812">Transmembrane</keyword>
<reference evidence="3" key="1">
    <citation type="submission" date="2017-01" db="EMBL/GenBank/DDBJ databases">
        <title>Comparative genomics of anhydrobiosis in the tardigrade Hypsibius dujardini.</title>
        <authorList>
            <person name="Yoshida Y."/>
            <person name="Koutsovoulos G."/>
            <person name="Laetsch D."/>
            <person name="Stevens L."/>
            <person name="Kumar S."/>
            <person name="Horikawa D."/>
            <person name="Ishino K."/>
            <person name="Komine S."/>
            <person name="Tomita M."/>
            <person name="Blaxter M."/>
            <person name="Arakawa K."/>
        </authorList>
    </citation>
    <scope>NUCLEOTIDE SEQUENCE [LARGE SCALE GENOMIC DNA]</scope>
    <source>
        <strain evidence="3">Z151</strain>
    </source>
</reference>
<keyword evidence="1" id="KW-1133">Transmembrane helix</keyword>
<evidence type="ECO:0000256" key="1">
    <source>
        <dbReference type="SAM" id="Phobius"/>
    </source>
</evidence>
<gene>
    <name evidence="2" type="ORF">BV898_13188</name>
</gene>
<organism evidence="2 3">
    <name type="scientific">Hypsibius exemplaris</name>
    <name type="common">Freshwater tardigrade</name>
    <dbReference type="NCBI Taxonomy" id="2072580"/>
    <lineage>
        <taxon>Eukaryota</taxon>
        <taxon>Metazoa</taxon>
        <taxon>Ecdysozoa</taxon>
        <taxon>Tardigrada</taxon>
        <taxon>Eutardigrada</taxon>
        <taxon>Parachela</taxon>
        <taxon>Hypsibioidea</taxon>
        <taxon>Hypsibiidae</taxon>
        <taxon>Hypsibius</taxon>
    </lineage>
</organism>
<evidence type="ECO:0000313" key="3">
    <source>
        <dbReference type="Proteomes" id="UP000192578"/>
    </source>
</evidence>
<protein>
    <submittedName>
        <fullName evidence="2">Uncharacterized protein</fullName>
    </submittedName>
</protein>
<accession>A0A1W0WBG2</accession>
<sequence length="155" mass="17199">MCCGCDPRGAATGVVAFYMVTAILGSVFGFYQLFQWDFYSFLSSLLDLILAGILLYGVKQKSTDSIKAWTVLTGIKLMVVLGLAIYSMVASLLIYGIIFILDIPLEGYLIYVVVDYSNVLTKERQALRTDLHCVSPQEMAICGRKKDVPELHQLV</sequence>
<comment type="caution">
    <text evidence="2">The sequence shown here is derived from an EMBL/GenBank/DDBJ whole genome shotgun (WGS) entry which is preliminary data.</text>
</comment>
<keyword evidence="1" id="KW-0472">Membrane</keyword>
<keyword evidence="3" id="KW-1185">Reference proteome</keyword>
<dbReference type="Proteomes" id="UP000192578">
    <property type="component" value="Unassembled WGS sequence"/>
</dbReference>
<feature type="transmembrane region" description="Helical" evidence="1">
    <location>
        <begin position="12"/>
        <end position="32"/>
    </location>
</feature>
<proteinExistence type="predicted"/>
<feature type="transmembrane region" description="Helical" evidence="1">
    <location>
        <begin position="38"/>
        <end position="56"/>
    </location>
</feature>
<name>A0A1W0WBG2_HYPEX</name>
<dbReference type="EMBL" id="MTYJ01000142">
    <property type="protein sequence ID" value="OQV12544.1"/>
    <property type="molecule type" value="Genomic_DNA"/>
</dbReference>
<dbReference type="AlphaFoldDB" id="A0A1W0WBG2"/>
<evidence type="ECO:0000313" key="2">
    <source>
        <dbReference type="EMBL" id="OQV12544.1"/>
    </source>
</evidence>